<gene>
    <name evidence="3" type="primary">xcpT_9</name>
    <name evidence="3" type="ORF">Pan161_06900</name>
</gene>
<organism evidence="3 4">
    <name type="scientific">Gimesia algae</name>
    <dbReference type="NCBI Taxonomy" id="2527971"/>
    <lineage>
        <taxon>Bacteria</taxon>
        <taxon>Pseudomonadati</taxon>
        <taxon>Planctomycetota</taxon>
        <taxon>Planctomycetia</taxon>
        <taxon>Planctomycetales</taxon>
        <taxon>Planctomycetaceae</taxon>
        <taxon>Gimesia</taxon>
    </lineage>
</organism>
<keyword evidence="1" id="KW-0472">Membrane</keyword>
<dbReference type="Pfam" id="PF07596">
    <property type="entry name" value="SBP_bac_10"/>
    <property type="match status" value="1"/>
</dbReference>
<dbReference type="SUPFAM" id="SSF54523">
    <property type="entry name" value="Pili subunits"/>
    <property type="match status" value="1"/>
</dbReference>
<dbReference type="InterPro" id="IPR012902">
    <property type="entry name" value="N_methyl_site"/>
</dbReference>
<dbReference type="Proteomes" id="UP000316855">
    <property type="component" value="Chromosome"/>
</dbReference>
<dbReference type="Pfam" id="PF07963">
    <property type="entry name" value="N_methyl"/>
    <property type="match status" value="1"/>
</dbReference>
<evidence type="ECO:0000259" key="2">
    <source>
        <dbReference type="PROSITE" id="PS50042"/>
    </source>
</evidence>
<dbReference type="PROSITE" id="PS00409">
    <property type="entry name" value="PROKAR_NTER_METHYL"/>
    <property type="match status" value="1"/>
</dbReference>
<protein>
    <submittedName>
        <fullName evidence="3">Type II secretion system protein G</fullName>
    </submittedName>
</protein>
<dbReference type="AlphaFoldDB" id="A0A517V7T2"/>
<dbReference type="InterPro" id="IPR000595">
    <property type="entry name" value="cNMP-bd_dom"/>
</dbReference>
<dbReference type="NCBIfam" id="TIGR02532">
    <property type="entry name" value="IV_pilin_GFxxxE"/>
    <property type="match status" value="1"/>
</dbReference>
<dbReference type="RefSeq" id="WP_145224172.1">
    <property type="nucleotide sequence ID" value="NZ_CP036343.1"/>
</dbReference>
<proteinExistence type="predicted"/>
<dbReference type="InterPro" id="IPR011453">
    <property type="entry name" value="DUF1559"/>
</dbReference>
<name>A0A517V7T2_9PLAN</name>
<dbReference type="InterPro" id="IPR027558">
    <property type="entry name" value="Pre_pil_HX9DG_C"/>
</dbReference>
<evidence type="ECO:0000256" key="1">
    <source>
        <dbReference type="SAM" id="Phobius"/>
    </source>
</evidence>
<sequence length="323" mass="34762">MKQKTPLSRRAPHGFTLIELLVVIAIIAILIALLLPAVQQAREAARRSTCKNSLKQIGLALHNYHNAHGAYAPGYISRNITSSVNSTTETGTGFAWGVMLLPFLDQSPLYNQLNLNLDCTVSPNIGLADSAIPIFRCPSDTNQGVFSVSDGSNTYRVASANYVGIYGYGSLTEKPGAPMGKGILYRNSNTRIRDITDGTSNTIVVGERSHQHQFASAGTTVEADSTWYAAIPSATRPAGMMSMTEGPASLILGHVGQPAMMSMSEMHHPPNTTNHIANFSSKHEGGAHFLLGDGAVRFLSENMNYDTFRYLGTINDGNVIGEF</sequence>
<dbReference type="EMBL" id="CP036343">
    <property type="protein sequence ID" value="QDT89065.1"/>
    <property type="molecule type" value="Genomic_DNA"/>
</dbReference>
<feature type="domain" description="Cyclic nucleotide-binding" evidence="2">
    <location>
        <begin position="285"/>
        <end position="323"/>
    </location>
</feature>
<keyword evidence="1" id="KW-1133">Transmembrane helix</keyword>
<dbReference type="KEGG" id="gax:Pan161_06900"/>
<dbReference type="PANTHER" id="PTHR30093">
    <property type="entry name" value="GENERAL SECRETION PATHWAY PROTEIN G"/>
    <property type="match status" value="1"/>
</dbReference>
<dbReference type="PROSITE" id="PS50042">
    <property type="entry name" value="CNMP_BINDING_3"/>
    <property type="match status" value="1"/>
</dbReference>
<evidence type="ECO:0000313" key="3">
    <source>
        <dbReference type="EMBL" id="QDT89065.1"/>
    </source>
</evidence>
<dbReference type="Gene3D" id="3.30.700.10">
    <property type="entry name" value="Glycoprotein, Type 4 Pilin"/>
    <property type="match status" value="1"/>
</dbReference>
<dbReference type="PANTHER" id="PTHR30093:SF2">
    <property type="entry name" value="TYPE II SECRETION SYSTEM PROTEIN H"/>
    <property type="match status" value="1"/>
</dbReference>
<feature type="transmembrane region" description="Helical" evidence="1">
    <location>
        <begin position="20"/>
        <end position="38"/>
    </location>
</feature>
<dbReference type="NCBIfam" id="TIGR04294">
    <property type="entry name" value="pre_pil_HX9DG"/>
    <property type="match status" value="1"/>
</dbReference>
<evidence type="ECO:0000313" key="4">
    <source>
        <dbReference type="Proteomes" id="UP000316855"/>
    </source>
</evidence>
<keyword evidence="1" id="KW-0812">Transmembrane</keyword>
<reference evidence="3 4" key="1">
    <citation type="submission" date="2019-02" db="EMBL/GenBank/DDBJ databases">
        <title>Deep-cultivation of Planctomycetes and their phenomic and genomic characterization uncovers novel biology.</title>
        <authorList>
            <person name="Wiegand S."/>
            <person name="Jogler M."/>
            <person name="Boedeker C."/>
            <person name="Pinto D."/>
            <person name="Vollmers J."/>
            <person name="Rivas-Marin E."/>
            <person name="Kohn T."/>
            <person name="Peeters S.H."/>
            <person name="Heuer A."/>
            <person name="Rast P."/>
            <person name="Oberbeckmann S."/>
            <person name="Bunk B."/>
            <person name="Jeske O."/>
            <person name="Meyerdierks A."/>
            <person name="Storesund J.E."/>
            <person name="Kallscheuer N."/>
            <person name="Luecker S."/>
            <person name="Lage O.M."/>
            <person name="Pohl T."/>
            <person name="Merkel B.J."/>
            <person name="Hornburger P."/>
            <person name="Mueller R.-W."/>
            <person name="Bruemmer F."/>
            <person name="Labrenz M."/>
            <person name="Spormann A.M."/>
            <person name="Op den Camp H."/>
            <person name="Overmann J."/>
            <person name="Amann R."/>
            <person name="Jetten M.S.M."/>
            <person name="Mascher T."/>
            <person name="Medema M.H."/>
            <person name="Devos D.P."/>
            <person name="Kaster A.-K."/>
            <person name="Ovreas L."/>
            <person name="Rohde M."/>
            <person name="Galperin M.Y."/>
            <person name="Jogler C."/>
        </authorList>
    </citation>
    <scope>NUCLEOTIDE SEQUENCE [LARGE SCALE GENOMIC DNA]</scope>
    <source>
        <strain evidence="3 4">Pan161</strain>
    </source>
</reference>
<keyword evidence="4" id="KW-1185">Reference proteome</keyword>
<accession>A0A517V7T2</accession>
<dbReference type="InterPro" id="IPR045584">
    <property type="entry name" value="Pilin-like"/>
</dbReference>
<dbReference type="OrthoDB" id="255848at2"/>